<evidence type="ECO:0000313" key="1">
    <source>
        <dbReference type="EMBL" id="GLQ87232.1"/>
    </source>
</evidence>
<dbReference type="EMBL" id="BSOA01000003">
    <property type="protein sequence ID" value="GLQ87232.1"/>
    <property type="molecule type" value="Genomic_DNA"/>
</dbReference>
<evidence type="ECO:0000313" key="2">
    <source>
        <dbReference type="Proteomes" id="UP001156627"/>
    </source>
</evidence>
<protein>
    <submittedName>
        <fullName evidence="1">Uncharacterized protein</fullName>
    </submittedName>
</protein>
<reference evidence="2" key="1">
    <citation type="journal article" date="2019" name="Int. J. Syst. Evol. Microbiol.">
        <title>The Global Catalogue of Microorganisms (GCM) 10K type strain sequencing project: providing services to taxonomists for standard genome sequencing and annotation.</title>
        <authorList>
            <consortium name="The Broad Institute Genomics Platform"/>
            <consortium name="The Broad Institute Genome Sequencing Center for Infectious Disease"/>
            <person name="Wu L."/>
            <person name="Ma J."/>
        </authorList>
    </citation>
    <scope>NUCLEOTIDE SEQUENCE [LARGE SCALE GENOMIC DNA]</scope>
    <source>
        <strain evidence="2">NBRC 111981</strain>
    </source>
</reference>
<gene>
    <name evidence="1" type="ORF">GCM10007898_07980</name>
</gene>
<name>A0ABQ5X6K0_9GAMM</name>
<proteinExistence type="predicted"/>
<comment type="caution">
    <text evidence="1">The sequence shown here is derived from an EMBL/GenBank/DDBJ whole genome shotgun (WGS) entry which is preliminary data.</text>
</comment>
<organism evidence="1 2">
    <name type="scientific">Dyella flagellata</name>
    <dbReference type="NCBI Taxonomy" id="1867833"/>
    <lineage>
        <taxon>Bacteria</taxon>
        <taxon>Pseudomonadati</taxon>
        <taxon>Pseudomonadota</taxon>
        <taxon>Gammaproteobacteria</taxon>
        <taxon>Lysobacterales</taxon>
        <taxon>Rhodanobacteraceae</taxon>
        <taxon>Dyella</taxon>
    </lineage>
</organism>
<dbReference type="Proteomes" id="UP001156627">
    <property type="component" value="Unassembled WGS sequence"/>
</dbReference>
<dbReference type="RefSeq" id="WP_284330659.1">
    <property type="nucleotide sequence ID" value="NZ_BSOA01000003.1"/>
</dbReference>
<sequence length="178" mass="20459">MSERIYDGPIDENAILAWAYDEDLLFLEQDEDLLVGAHHEFFPLLARLSKDASCPKADYCLTIMDFRLMFWVLRKHPRAAEEIRNVLIHLLDSDRPLIRNFVHVNNLRLDLLKGVPVPTLHRALEVGEAALNGVCRKSEISVVDDGEAWIVELSVPPFHTHKEWLSLSKVDGAYSFRR</sequence>
<accession>A0ABQ5X6K0</accession>
<keyword evidence="2" id="KW-1185">Reference proteome</keyword>